<evidence type="ECO:0000313" key="3">
    <source>
        <dbReference type="Proteomes" id="UP001579974"/>
    </source>
</evidence>
<evidence type="ECO:0008006" key="4">
    <source>
        <dbReference type="Google" id="ProtNLM"/>
    </source>
</evidence>
<comment type="caution">
    <text evidence="2">The sequence shown here is derived from an EMBL/GenBank/DDBJ whole genome shotgun (WGS) entry which is preliminary data.</text>
</comment>
<dbReference type="RefSeq" id="WP_275475394.1">
    <property type="nucleotide sequence ID" value="NZ_CP162940.1"/>
</dbReference>
<accession>A0ABV5AB97</accession>
<reference evidence="2 3" key="1">
    <citation type="journal article" date="2024" name="Int. J. Mol. Sci.">
        <title>Exploration of Alicyclobacillus spp. Genome in Search of Antibiotic Resistance.</title>
        <authorList>
            <person name="Bucka-Kolendo J."/>
            <person name="Kiousi D.E."/>
            <person name="Dekowska A."/>
            <person name="Mikolajczuk-Szczyrba A."/>
            <person name="Karadedos D.M."/>
            <person name="Michael P."/>
            <person name="Galanis A."/>
            <person name="Sokolowska B."/>
        </authorList>
    </citation>
    <scope>NUCLEOTIDE SEQUENCE [LARGE SCALE GENOMIC DNA]</scope>
    <source>
        <strain evidence="2 3">KKP 3000</strain>
    </source>
</reference>
<dbReference type="Proteomes" id="UP001579974">
    <property type="component" value="Unassembled WGS sequence"/>
</dbReference>
<gene>
    <name evidence="2" type="ORF">KKP3000_002819</name>
</gene>
<name>A0ABV5AB97_9BACL</name>
<evidence type="ECO:0000256" key="1">
    <source>
        <dbReference type="SAM" id="Coils"/>
    </source>
</evidence>
<dbReference type="EMBL" id="JBDXSU010000003">
    <property type="protein sequence ID" value="MFB5189547.1"/>
    <property type="molecule type" value="Genomic_DNA"/>
</dbReference>
<keyword evidence="1" id="KW-0175">Coiled coil</keyword>
<evidence type="ECO:0000313" key="2">
    <source>
        <dbReference type="EMBL" id="MFB5189547.1"/>
    </source>
</evidence>
<proteinExistence type="predicted"/>
<protein>
    <recommendedName>
        <fullName evidence="4">AMP-dependent synthetase and ligase</fullName>
    </recommendedName>
</protein>
<feature type="coiled-coil region" evidence="1">
    <location>
        <begin position="36"/>
        <end position="63"/>
    </location>
</feature>
<organism evidence="2 3">
    <name type="scientific">Alicyclobacillus fastidiosus</name>
    <dbReference type="NCBI Taxonomy" id="392011"/>
    <lineage>
        <taxon>Bacteria</taxon>
        <taxon>Bacillati</taxon>
        <taxon>Bacillota</taxon>
        <taxon>Bacilli</taxon>
        <taxon>Bacillales</taxon>
        <taxon>Alicyclobacillaceae</taxon>
        <taxon>Alicyclobacillus</taxon>
    </lineage>
</organism>
<sequence length="111" mass="12857">MYNNIQSVSMQLNQCRQIVQQLIHQTQHSSVEYERMMQQEMQNAQLLEQLAQRERQAAQTIAQVLQGHHVGMQQMRQIEQACNQIEREMQASSPAVAGFYPQISQGPTMQQ</sequence>
<keyword evidence="3" id="KW-1185">Reference proteome</keyword>